<accession>A0A2P2Q4S1</accession>
<name>A0A2P2Q4S1_RHIMU</name>
<sequence>MDTIHKIYRLSTLSILGNWSCSLKIFPCQKRYWY</sequence>
<protein>
    <submittedName>
        <fullName evidence="1">Uncharacterized protein</fullName>
    </submittedName>
</protein>
<evidence type="ECO:0000313" key="1">
    <source>
        <dbReference type="EMBL" id="MBX61954.1"/>
    </source>
</evidence>
<proteinExistence type="predicted"/>
<dbReference type="AlphaFoldDB" id="A0A2P2Q4S1"/>
<dbReference type="EMBL" id="GGEC01081470">
    <property type="protein sequence ID" value="MBX61954.1"/>
    <property type="molecule type" value="Transcribed_RNA"/>
</dbReference>
<organism evidence="1">
    <name type="scientific">Rhizophora mucronata</name>
    <name type="common">Asiatic mangrove</name>
    <dbReference type="NCBI Taxonomy" id="61149"/>
    <lineage>
        <taxon>Eukaryota</taxon>
        <taxon>Viridiplantae</taxon>
        <taxon>Streptophyta</taxon>
        <taxon>Embryophyta</taxon>
        <taxon>Tracheophyta</taxon>
        <taxon>Spermatophyta</taxon>
        <taxon>Magnoliopsida</taxon>
        <taxon>eudicotyledons</taxon>
        <taxon>Gunneridae</taxon>
        <taxon>Pentapetalae</taxon>
        <taxon>rosids</taxon>
        <taxon>fabids</taxon>
        <taxon>Malpighiales</taxon>
        <taxon>Rhizophoraceae</taxon>
        <taxon>Rhizophora</taxon>
    </lineage>
</organism>
<reference evidence="1" key="1">
    <citation type="submission" date="2018-02" db="EMBL/GenBank/DDBJ databases">
        <title>Rhizophora mucronata_Transcriptome.</title>
        <authorList>
            <person name="Meera S.P."/>
            <person name="Sreeshan A."/>
            <person name="Augustine A."/>
        </authorList>
    </citation>
    <scope>NUCLEOTIDE SEQUENCE</scope>
    <source>
        <tissue evidence="1">Leaf</tissue>
    </source>
</reference>